<name>A0A5B8RI92_9VIRU</name>
<evidence type="ECO:0000313" key="1">
    <source>
        <dbReference type="EMBL" id="QEA08306.1"/>
    </source>
</evidence>
<protein>
    <submittedName>
        <fullName evidence="1">Uncharacterized protein</fullName>
    </submittedName>
</protein>
<sequence>MNPAIVVIIVLLVAALLIWACKAKKLDGLFNFGDPYYTSTVTPSVSPTTVLVTPPVPAAYPMYDVNYRYPFGVPWDIDVDRRRRYNWGRWRR</sequence>
<proteinExistence type="predicted"/>
<organism evidence="1">
    <name type="scientific">Iridovirus Liz-CrIV</name>
    <dbReference type="NCBI Taxonomy" id="2594309"/>
    <lineage>
        <taxon>Viruses</taxon>
        <taxon>Varidnaviria</taxon>
        <taxon>Bamfordvirae</taxon>
        <taxon>Nucleocytoviricota</taxon>
        <taxon>Megaviricetes</taxon>
        <taxon>Pimascovirales</taxon>
        <taxon>Pimascovirales incertae sedis</taxon>
        <taxon>Iridoviridae</taxon>
    </lineage>
</organism>
<reference evidence="1" key="1">
    <citation type="journal article" date="2019" name="Viruses">
        <title>Detection and Characterization of Invertebrate Iridoviruses Found in Reptiles and Prey Insects in Europe over the Past Two Decades.</title>
        <authorList>
            <person name="Papp T."/>
            <person name="Marschang R.E."/>
        </authorList>
    </citation>
    <scope>NUCLEOTIDE SEQUENCE</scope>
    <source>
        <strain evidence="1">Liz-CrIV</strain>
    </source>
</reference>
<dbReference type="EMBL" id="MN081869">
    <property type="protein sequence ID" value="QEA08306.1"/>
    <property type="molecule type" value="Genomic_DNA"/>
</dbReference>
<accession>A0A5B8RI92</accession>
<dbReference type="SMR" id="A0A5B8RI92"/>